<proteinExistence type="predicted"/>
<dbReference type="AlphaFoldDB" id="A0AAW0UIM3"/>
<comment type="caution">
    <text evidence="1">The sequence shown here is derived from an EMBL/GenBank/DDBJ whole genome shotgun (WGS) entry which is preliminary data.</text>
</comment>
<gene>
    <name evidence="1" type="ORF">O3P69_004283</name>
</gene>
<name>A0AAW0UIM3_SCYPA</name>
<accession>A0AAW0UIM3</accession>
<reference evidence="1 2" key="1">
    <citation type="submission" date="2023-03" db="EMBL/GenBank/DDBJ databases">
        <title>High-quality genome of Scylla paramamosain provides insights in environmental adaptation.</title>
        <authorList>
            <person name="Zhang L."/>
        </authorList>
    </citation>
    <scope>NUCLEOTIDE SEQUENCE [LARGE SCALE GENOMIC DNA]</scope>
    <source>
        <strain evidence="1">LZ_2023a</strain>
        <tissue evidence="1">Muscle</tissue>
    </source>
</reference>
<dbReference type="Proteomes" id="UP001487740">
    <property type="component" value="Unassembled WGS sequence"/>
</dbReference>
<protein>
    <submittedName>
        <fullName evidence="1">Uncharacterized protein</fullName>
    </submittedName>
</protein>
<keyword evidence="2" id="KW-1185">Reference proteome</keyword>
<evidence type="ECO:0000313" key="1">
    <source>
        <dbReference type="EMBL" id="KAK8399113.1"/>
    </source>
</evidence>
<dbReference type="EMBL" id="JARAKH010000012">
    <property type="protein sequence ID" value="KAK8399113.1"/>
    <property type="molecule type" value="Genomic_DNA"/>
</dbReference>
<evidence type="ECO:0000313" key="2">
    <source>
        <dbReference type="Proteomes" id="UP001487740"/>
    </source>
</evidence>
<organism evidence="1 2">
    <name type="scientific">Scylla paramamosain</name>
    <name type="common">Mud crab</name>
    <dbReference type="NCBI Taxonomy" id="85552"/>
    <lineage>
        <taxon>Eukaryota</taxon>
        <taxon>Metazoa</taxon>
        <taxon>Ecdysozoa</taxon>
        <taxon>Arthropoda</taxon>
        <taxon>Crustacea</taxon>
        <taxon>Multicrustacea</taxon>
        <taxon>Malacostraca</taxon>
        <taxon>Eumalacostraca</taxon>
        <taxon>Eucarida</taxon>
        <taxon>Decapoda</taxon>
        <taxon>Pleocyemata</taxon>
        <taxon>Brachyura</taxon>
        <taxon>Eubrachyura</taxon>
        <taxon>Portunoidea</taxon>
        <taxon>Portunidae</taxon>
        <taxon>Portuninae</taxon>
        <taxon>Scylla</taxon>
    </lineage>
</organism>
<sequence length="74" mass="8388">MQWVLRSLTSPRWLLNSEKTKECYSIRKTVRTYSSCCPSCPVPPHPNLACPATPCLRASTPGRWTDGRGYFKAQ</sequence>